<dbReference type="PANTHER" id="PTHR47510:SF3">
    <property type="entry name" value="ENDO_EXONUCLEASE_PHOSPHATASE DOMAIN-CONTAINING PROTEIN"/>
    <property type="match status" value="1"/>
</dbReference>
<dbReference type="Pfam" id="PF03372">
    <property type="entry name" value="Exo_endo_phos"/>
    <property type="match status" value="1"/>
</dbReference>
<dbReference type="PROSITE" id="PS50878">
    <property type="entry name" value="RT_POL"/>
    <property type="match status" value="1"/>
</dbReference>
<sequence length="624" mass="69447">MTGLETWMNASSAPDVAIAVPEGYKITRRDRVNQTGGGIAIIHKNTIRITTNSDDTFTSAEHLHFQIHTNPKTTLRGTLIYRPPGPRTQFSEDITDFVSPHAINSTDYILLGDLNFHLEDDKDRNTTALLANLANLGLKQLVTTHTHHAGHTLDPVFSSSKYVTFSHSTNIQWTDHSCVHFSFSKTTTHHHPQQTPRRSWNKITGDQLTTFLSQNPPTSSTDPNEAANNLTQWITNCADALAPLKKNPPSRRSSKKASWFTDELITSKKNCRSLENTWRTNQTTDNMTALKHATRKHHQLIRTTKKTAFKERLDNNTHNSKELFSIVKELSNPDAGNNDITPSQDLCDSLAAFFHDKITNIHNSFGPPTTNPTTEPMPPTATLRTWTPVSTEDTTRTMNTIHSGSPTDPCPHHIFNTADHIIAPHLRDIVNASFNTATFPECWKHAEISALLKKPTADPSDLKNYRPISLLPFPAKVIEKTVNRQLAAFLETNGSLDHSQSGFRANHNTETALIAATDDIRSLMDNGETAALILLDLSAAFDTVCHRTLVQRLNNTGIQEKALEWITSFLAGRTQRVRLPPFRSAATEVICGVPQGSSLSPTLFNVYMSPLATIARQHNLKIIT</sequence>
<feature type="domain" description="Reverse transcriptase" evidence="2">
    <location>
        <begin position="432"/>
        <end position="624"/>
    </location>
</feature>
<dbReference type="AlphaFoldDB" id="A0AAV7V766"/>
<dbReference type="EMBL" id="JANPWB010000003">
    <property type="protein sequence ID" value="KAJ1196316.1"/>
    <property type="molecule type" value="Genomic_DNA"/>
</dbReference>
<dbReference type="SUPFAM" id="SSF56219">
    <property type="entry name" value="DNase I-like"/>
    <property type="match status" value="1"/>
</dbReference>
<reference evidence="3" key="1">
    <citation type="journal article" date="2022" name="bioRxiv">
        <title>Sequencing and chromosome-scale assembly of the giantPleurodeles waltlgenome.</title>
        <authorList>
            <person name="Brown T."/>
            <person name="Elewa A."/>
            <person name="Iarovenko S."/>
            <person name="Subramanian E."/>
            <person name="Araus A.J."/>
            <person name="Petzold A."/>
            <person name="Susuki M."/>
            <person name="Suzuki K.-i.T."/>
            <person name="Hayashi T."/>
            <person name="Toyoda A."/>
            <person name="Oliveira C."/>
            <person name="Osipova E."/>
            <person name="Leigh N.D."/>
            <person name="Simon A."/>
            <person name="Yun M.H."/>
        </authorList>
    </citation>
    <scope>NUCLEOTIDE SEQUENCE</scope>
    <source>
        <strain evidence="3">20211129_DDA</strain>
        <tissue evidence="3">Liver</tissue>
    </source>
</reference>
<evidence type="ECO:0000313" key="3">
    <source>
        <dbReference type="EMBL" id="KAJ1196316.1"/>
    </source>
</evidence>
<dbReference type="SUPFAM" id="SSF56672">
    <property type="entry name" value="DNA/RNA polymerases"/>
    <property type="match status" value="1"/>
</dbReference>
<proteinExistence type="predicted"/>
<organism evidence="3 4">
    <name type="scientific">Pleurodeles waltl</name>
    <name type="common">Iberian ribbed newt</name>
    <dbReference type="NCBI Taxonomy" id="8319"/>
    <lineage>
        <taxon>Eukaryota</taxon>
        <taxon>Metazoa</taxon>
        <taxon>Chordata</taxon>
        <taxon>Craniata</taxon>
        <taxon>Vertebrata</taxon>
        <taxon>Euteleostomi</taxon>
        <taxon>Amphibia</taxon>
        <taxon>Batrachia</taxon>
        <taxon>Caudata</taxon>
        <taxon>Salamandroidea</taxon>
        <taxon>Salamandridae</taxon>
        <taxon>Pleurodelinae</taxon>
        <taxon>Pleurodeles</taxon>
    </lineage>
</organism>
<dbReference type="InterPro" id="IPR005135">
    <property type="entry name" value="Endo/exonuclease/phosphatase"/>
</dbReference>
<keyword evidence="4" id="KW-1185">Reference proteome</keyword>
<evidence type="ECO:0000313" key="4">
    <source>
        <dbReference type="Proteomes" id="UP001066276"/>
    </source>
</evidence>
<dbReference type="CDD" id="cd01650">
    <property type="entry name" value="RT_nLTR_like"/>
    <property type="match status" value="1"/>
</dbReference>
<dbReference type="InterPro" id="IPR043502">
    <property type="entry name" value="DNA/RNA_pol_sf"/>
</dbReference>
<dbReference type="PANTHER" id="PTHR47510">
    <property type="entry name" value="REVERSE TRANSCRIPTASE DOMAIN-CONTAINING PROTEIN"/>
    <property type="match status" value="1"/>
</dbReference>
<dbReference type="Proteomes" id="UP001066276">
    <property type="component" value="Chromosome 2_1"/>
</dbReference>
<comment type="caution">
    <text evidence="3">The sequence shown here is derived from an EMBL/GenBank/DDBJ whole genome shotgun (WGS) entry which is preliminary data.</text>
</comment>
<dbReference type="InterPro" id="IPR000477">
    <property type="entry name" value="RT_dom"/>
</dbReference>
<feature type="region of interest" description="Disordered" evidence="1">
    <location>
        <begin position="363"/>
        <end position="384"/>
    </location>
</feature>
<dbReference type="Pfam" id="PF00078">
    <property type="entry name" value="RVT_1"/>
    <property type="match status" value="1"/>
</dbReference>
<gene>
    <name evidence="3" type="ORF">NDU88_000187</name>
</gene>
<evidence type="ECO:0000259" key="2">
    <source>
        <dbReference type="PROSITE" id="PS50878"/>
    </source>
</evidence>
<dbReference type="GO" id="GO:0003824">
    <property type="term" value="F:catalytic activity"/>
    <property type="evidence" value="ECO:0007669"/>
    <property type="project" value="InterPro"/>
</dbReference>
<evidence type="ECO:0000256" key="1">
    <source>
        <dbReference type="SAM" id="MobiDB-lite"/>
    </source>
</evidence>
<dbReference type="Gene3D" id="3.60.10.10">
    <property type="entry name" value="Endonuclease/exonuclease/phosphatase"/>
    <property type="match status" value="1"/>
</dbReference>
<accession>A0AAV7V766</accession>
<name>A0AAV7V766_PLEWA</name>
<dbReference type="InterPro" id="IPR036691">
    <property type="entry name" value="Endo/exonu/phosph_ase_sf"/>
</dbReference>
<protein>
    <recommendedName>
        <fullName evidence="2">Reverse transcriptase domain-containing protein</fullName>
    </recommendedName>
</protein>